<reference evidence="9" key="1">
    <citation type="submission" date="2016-01" db="EMBL/GenBank/DDBJ databases">
        <authorList>
            <person name="Oliw E.H."/>
        </authorList>
    </citation>
    <scope>NUCLEOTIDE SEQUENCE [LARGE SCALE GENOMIC DNA]</scope>
    <source>
        <strain evidence="9">KA00185</strain>
    </source>
</reference>
<evidence type="ECO:0000256" key="7">
    <source>
        <dbReference type="HAMAP-Rule" id="MF_02065"/>
    </source>
</evidence>
<evidence type="ECO:0000313" key="8">
    <source>
        <dbReference type="EMBL" id="BBM49645.1"/>
    </source>
</evidence>
<keyword evidence="2 7" id="KW-0812">Transmembrane</keyword>
<dbReference type="PANTHER" id="PTHR30518:SF2">
    <property type="entry name" value="ENDOLYTIC MUREIN TRANSGLYCOSYLASE"/>
    <property type="match status" value="1"/>
</dbReference>
<dbReference type="EMBL" id="AP019835">
    <property type="protein sequence ID" value="BBM49645.1"/>
    <property type="molecule type" value="Genomic_DNA"/>
</dbReference>
<dbReference type="NCBIfam" id="TIGR00247">
    <property type="entry name" value="endolytic transglycosylase MltG"/>
    <property type="match status" value="1"/>
</dbReference>
<dbReference type="Proteomes" id="UP000070483">
    <property type="component" value="Unassembled WGS sequence"/>
</dbReference>
<keyword evidence="5 7" id="KW-0456">Lyase</keyword>
<evidence type="ECO:0000256" key="5">
    <source>
        <dbReference type="ARBA" id="ARBA00023239"/>
    </source>
</evidence>
<keyword evidence="10" id="KW-1185">Reference proteome</keyword>
<sequence length="316" mass="36843">MKNTLKIIYAIIFLILFMCLSLFFNFFFAKREYKNVNINVKKGTNFVQIYKDLKLNYGIMDRIYLKLNGENIKLKVGTYKFNGKFSKYEIIKKIKNSETNGIRLTIPEGFTSKQVFARMEALELGNTEEINKVLSEVNFPYPHENNNFEGYFYPETYIFSENVTTKQVIRTILDEFLKKFPPEKYPDKKKFYDDLKLASIVEAEVPDEADKPKVAGIFLKRLEIGMKLESDATLKYELGRQATRNDLKSQNTAYNSYKVKGLPPTPIGNPPIETVKAVLNAQKTDDLFFFTHKGKTYYSKTHEEHLKKRRESGQLK</sequence>
<dbReference type="OrthoDB" id="9814591at2"/>
<dbReference type="GO" id="GO:0005886">
    <property type="term" value="C:plasma membrane"/>
    <property type="evidence" value="ECO:0007669"/>
    <property type="project" value="UniProtKB-SubCell"/>
</dbReference>
<dbReference type="AlphaFoldDB" id="A0A134AM51"/>
<name>A0A134AM51_9FUSO</name>
<protein>
    <recommendedName>
        <fullName evidence="7">Endolytic murein transglycosylase</fullName>
        <ecNumber evidence="7">4.2.2.29</ecNumber>
    </recommendedName>
    <alternativeName>
        <fullName evidence="7">Peptidoglycan lytic transglycosylase</fullName>
    </alternativeName>
    <alternativeName>
        <fullName evidence="7">Peptidoglycan polymerization terminase</fullName>
    </alternativeName>
</protein>
<keyword evidence="4 7" id="KW-0472">Membrane</keyword>
<comment type="similarity">
    <text evidence="7">Belongs to the transglycosylase MltG family.</text>
</comment>
<evidence type="ECO:0000256" key="3">
    <source>
        <dbReference type="ARBA" id="ARBA00022989"/>
    </source>
</evidence>
<dbReference type="GO" id="GO:0009252">
    <property type="term" value="P:peptidoglycan biosynthetic process"/>
    <property type="evidence" value="ECO:0007669"/>
    <property type="project" value="UniProtKB-UniRule"/>
</dbReference>
<dbReference type="Proteomes" id="UP000321501">
    <property type="component" value="Chromosome"/>
</dbReference>
<dbReference type="GO" id="GO:0071555">
    <property type="term" value="P:cell wall organization"/>
    <property type="evidence" value="ECO:0007669"/>
    <property type="project" value="UniProtKB-KW"/>
</dbReference>
<keyword evidence="3 7" id="KW-1133">Transmembrane helix</keyword>
<dbReference type="EC" id="4.2.2.29" evidence="7"/>
<evidence type="ECO:0000256" key="6">
    <source>
        <dbReference type="ARBA" id="ARBA00023316"/>
    </source>
</evidence>
<evidence type="ECO:0000256" key="4">
    <source>
        <dbReference type="ARBA" id="ARBA00023136"/>
    </source>
</evidence>
<keyword evidence="1 7" id="KW-1003">Cell membrane</keyword>
<evidence type="ECO:0000256" key="1">
    <source>
        <dbReference type="ARBA" id="ARBA00022475"/>
    </source>
</evidence>
<dbReference type="Pfam" id="PF02618">
    <property type="entry name" value="YceG"/>
    <property type="match status" value="1"/>
</dbReference>
<comment type="subcellular location">
    <subcellularLocation>
        <location evidence="7">Cell membrane</location>
        <topology evidence="7">Single-pass membrane protein</topology>
    </subcellularLocation>
</comment>
<dbReference type="RefSeq" id="WP_018499616.1">
    <property type="nucleotide sequence ID" value="NZ_AP019829.2"/>
</dbReference>
<comment type="catalytic activity">
    <reaction evidence="7">
        <text>a peptidoglycan chain = a peptidoglycan chain with N-acetyl-1,6-anhydromuramyl-[peptide] at the reducing end + a peptidoglycan chain with N-acetylglucosamine at the non-reducing end.</text>
        <dbReference type="EC" id="4.2.2.29"/>
    </reaction>
</comment>
<reference evidence="10" key="2">
    <citation type="submission" date="2016-01" db="EMBL/GenBank/DDBJ databases">
        <authorList>
            <person name="Mitreva M."/>
            <person name="Pepin K.H."/>
            <person name="Mihindukulasuriya K.A."/>
            <person name="Fulton R."/>
            <person name="Fronick C."/>
            <person name="O'Laughlin M."/>
            <person name="Miner T."/>
            <person name="Herter B."/>
            <person name="Rosa B.A."/>
            <person name="Cordes M."/>
            <person name="Tomlinson C."/>
            <person name="Wollam A."/>
            <person name="Palsikar V.B."/>
            <person name="Mardis E.R."/>
            <person name="Wilson R.K."/>
        </authorList>
    </citation>
    <scope>NUCLEOTIDE SEQUENCE [LARGE SCALE GENOMIC DNA]</scope>
    <source>
        <strain evidence="10">KA00185</strain>
    </source>
</reference>
<organism evidence="9 10">
    <name type="scientific">Leptotrichia wadei</name>
    <dbReference type="NCBI Taxonomy" id="157687"/>
    <lineage>
        <taxon>Bacteria</taxon>
        <taxon>Fusobacteriati</taxon>
        <taxon>Fusobacteriota</taxon>
        <taxon>Fusobacteriia</taxon>
        <taxon>Fusobacteriales</taxon>
        <taxon>Leptotrichiaceae</taxon>
        <taxon>Leptotrichia</taxon>
    </lineage>
</organism>
<dbReference type="EMBL" id="LSDD01000037">
    <property type="protein sequence ID" value="KXB68777.1"/>
    <property type="molecule type" value="Genomic_DNA"/>
</dbReference>
<dbReference type="Gene3D" id="3.30.1490.480">
    <property type="entry name" value="Endolytic murein transglycosylase"/>
    <property type="match status" value="1"/>
</dbReference>
<proteinExistence type="inferred from homology"/>
<gene>
    <name evidence="7" type="primary">mltG</name>
    <name evidence="9" type="ORF">HMPREF3180_00622</name>
    <name evidence="8" type="ORF">JMUB3934_0941</name>
</gene>
<evidence type="ECO:0000313" key="11">
    <source>
        <dbReference type="Proteomes" id="UP000321501"/>
    </source>
</evidence>
<accession>A0A134AM51</accession>
<feature type="site" description="Important for catalytic activity" evidence="7">
    <location>
        <position position="204"/>
    </location>
</feature>
<dbReference type="STRING" id="157687.HMPREF3180_00622"/>
<dbReference type="HAMAP" id="MF_02065">
    <property type="entry name" value="MltG"/>
    <property type="match status" value="1"/>
</dbReference>
<evidence type="ECO:0000313" key="9">
    <source>
        <dbReference type="EMBL" id="KXB68777.1"/>
    </source>
</evidence>
<dbReference type="InterPro" id="IPR003770">
    <property type="entry name" value="MLTG-like"/>
</dbReference>
<dbReference type="GO" id="GO:0008932">
    <property type="term" value="F:lytic endotransglycosylase activity"/>
    <property type="evidence" value="ECO:0007669"/>
    <property type="project" value="UniProtKB-UniRule"/>
</dbReference>
<comment type="function">
    <text evidence="7">Functions as a peptidoglycan terminase that cleaves nascent peptidoglycan strands endolytically to terminate their elongation.</text>
</comment>
<dbReference type="GeneID" id="84804283"/>
<feature type="transmembrane region" description="Helical" evidence="7">
    <location>
        <begin position="7"/>
        <end position="28"/>
    </location>
</feature>
<dbReference type="PANTHER" id="PTHR30518">
    <property type="entry name" value="ENDOLYTIC MUREIN TRANSGLYCOSYLASE"/>
    <property type="match status" value="1"/>
</dbReference>
<evidence type="ECO:0000256" key="2">
    <source>
        <dbReference type="ARBA" id="ARBA00022692"/>
    </source>
</evidence>
<reference evidence="8 11" key="3">
    <citation type="submission" date="2019-07" db="EMBL/GenBank/DDBJ databases">
        <title>Complete Genome Sequence of Leptotrichia wadei Strain JMUB3934.</title>
        <authorList>
            <person name="Watanabe S."/>
            <person name="Cui L."/>
        </authorList>
    </citation>
    <scope>NUCLEOTIDE SEQUENCE [LARGE SCALE GENOMIC DNA]</scope>
    <source>
        <strain evidence="8 11">JMUB3934</strain>
    </source>
</reference>
<keyword evidence="6 7" id="KW-0961">Cell wall biogenesis/degradation</keyword>
<evidence type="ECO:0000313" key="10">
    <source>
        <dbReference type="Proteomes" id="UP000070483"/>
    </source>
</evidence>
<dbReference type="PATRIC" id="fig|157687.3.peg.622"/>